<sequence length="66" mass="7096">MICTGCREPHQPADCEDARRPADAQRSCCCQHKPYTKAPASPTTEPGREQAEVGGASEETGPQQKP</sequence>
<name>A0ABW2AIG4_9MICO</name>
<evidence type="ECO:0000313" key="3">
    <source>
        <dbReference type="Proteomes" id="UP001596298"/>
    </source>
</evidence>
<evidence type="ECO:0000313" key="2">
    <source>
        <dbReference type="EMBL" id="MFC6706547.1"/>
    </source>
</evidence>
<reference evidence="3" key="1">
    <citation type="journal article" date="2019" name="Int. J. Syst. Evol. Microbiol.">
        <title>The Global Catalogue of Microorganisms (GCM) 10K type strain sequencing project: providing services to taxonomists for standard genome sequencing and annotation.</title>
        <authorList>
            <consortium name="The Broad Institute Genomics Platform"/>
            <consortium name="The Broad Institute Genome Sequencing Center for Infectious Disease"/>
            <person name="Wu L."/>
            <person name="Ma J."/>
        </authorList>
    </citation>
    <scope>NUCLEOTIDE SEQUENCE [LARGE SCALE GENOMIC DNA]</scope>
    <source>
        <strain evidence="3">CCUG 58127</strain>
    </source>
</reference>
<keyword evidence="3" id="KW-1185">Reference proteome</keyword>
<comment type="caution">
    <text evidence="2">The sequence shown here is derived from an EMBL/GenBank/DDBJ whole genome shotgun (WGS) entry which is preliminary data.</text>
</comment>
<accession>A0ABW2AIG4</accession>
<protein>
    <submittedName>
        <fullName evidence="2">Uncharacterized protein</fullName>
    </submittedName>
</protein>
<proteinExistence type="predicted"/>
<evidence type="ECO:0000256" key="1">
    <source>
        <dbReference type="SAM" id="MobiDB-lite"/>
    </source>
</evidence>
<organism evidence="2 3">
    <name type="scientific">Flexivirga alba</name>
    <dbReference type="NCBI Taxonomy" id="702742"/>
    <lineage>
        <taxon>Bacteria</taxon>
        <taxon>Bacillati</taxon>
        <taxon>Actinomycetota</taxon>
        <taxon>Actinomycetes</taxon>
        <taxon>Micrococcales</taxon>
        <taxon>Dermacoccaceae</taxon>
        <taxon>Flexivirga</taxon>
    </lineage>
</organism>
<dbReference type="RefSeq" id="WP_382403203.1">
    <property type="nucleotide sequence ID" value="NZ_JBHSWH010000001.1"/>
</dbReference>
<dbReference type="Proteomes" id="UP001596298">
    <property type="component" value="Unassembled WGS sequence"/>
</dbReference>
<gene>
    <name evidence="2" type="ORF">ACFQDH_15110</name>
</gene>
<feature type="region of interest" description="Disordered" evidence="1">
    <location>
        <begin position="34"/>
        <end position="66"/>
    </location>
</feature>
<dbReference type="EMBL" id="JBHSWH010000001">
    <property type="protein sequence ID" value="MFC6706547.1"/>
    <property type="molecule type" value="Genomic_DNA"/>
</dbReference>